<dbReference type="Proteomes" id="UP001222680">
    <property type="component" value="Chromosome"/>
</dbReference>
<accession>A0ABY8GHW3</accession>
<dbReference type="RefSeq" id="WP_128574051.1">
    <property type="nucleotide sequence ID" value="NZ_CP113159.1"/>
</dbReference>
<dbReference type="Gene3D" id="3.90.550.10">
    <property type="entry name" value="Spore Coat Polysaccharide Biosynthesis Protein SpsA, Chain A"/>
    <property type="match status" value="1"/>
</dbReference>
<dbReference type="Pfam" id="PF00535">
    <property type="entry name" value="Glycos_transf_2"/>
    <property type="match status" value="1"/>
</dbReference>
<gene>
    <name evidence="2" type="ORF">MAY91_02795</name>
</gene>
<proteinExistence type="predicted"/>
<feature type="domain" description="Glycosyltransferase 2-like" evidence="1">
    <location>
        <begin position="11"/>
        <end position="136"/>
    </location>
</feature>
<reference evidence="2 3" key="1">
    <citation type="submission" date="2022-02" db="EMBL/GenBank/DDBJ databases">
        <title>Phenotypic, genotypic and serological characterization of Edwardsiella ictaluri from catfish and ornamental fish species.</title>
        <authorList>
            <person name="Rose D."/>
            <person name="Tekedar H.C."/>
            <person name="Waldbieser G.C."/>
            <person name="Aarattuthodi S."/>
            <person name="Griffin M.J."/>
        </authorList>
    </citation>
    <scope>NUCLEOTIDE SEQUENCE [LARGE SCALE GENOMIC DNA]</scope>
    <source>
        <strain evidence="2 3">13 TAL-140 K3</strain>
    </source>
</reference>
<sequence>MSGVGIICTTCSEELAIALATISNSINSRYVLCAIIVVTDISYDSEFILNDKIIIYTRNYGRGFDISVTDGGYDQVSARNFAIQAIEQRGDIEWILQHDADDFYAVNGYEYIVNHFYKYDAVVCSCFTVKNNPYDICSAKNKVYQLNEGVVLYDPHVRIWRRSLCVRYIESESVRCFFKNTTRHCGICFPHNISVGVNASIWHFHLHALLNKRHAEKIQRYDSIKKNIPKELITFIYDLNLK</sequence>
<dbReference type="InterPro" id="IPR001173">
    <property type="entry name" value="Glyco_trans_2-like"/>
</dbReference>
<protein>
    <recommendedName>
        <fullName evidence="1">Glycosyltransferase 2-like domain-containing protein</fullName>
    </recommendedName>
</protein>
<name>A0ABY8GHW3_EDWIC</name>
<dbReference type="InterPro" id="IPR029044">
    <property type="entry name" value="Nucleotide-diphossugar_trans"/>
</dbReference>
<dbReference type="EMBL" id="CP092014">
    <property type="protein sequence ID" value="WFN97066.1"/>
    <property type="molecule type" value="Genomic_DNA"/>
</dbReference>
<keyword evidence="3" id="KW-1185">Reference proteome</keyword>
<evidence type="ECO:0000313" key="3">
    <source>
        <dbReference type="Proteomes" id="UP001222680"/>
    </source>
</evidence>
<evidence type="ECO:0000313" key="2">
    <source>
        <dbReference type="EMBL" id="WFN97066.1"/>
    </source>
</evidence>
<evidence type="ECO:0000259" key="1">
    <source>
        <dbReference type="Pfam" id="PF00535"/>
    </source>
</evidence>
<dbReference type="SUPFAM" id="SSF53448">
    <property type="entry name" value="Nucleotide-diphospho-sugar transferases"/>
    <property type="match status" value="1"/>
</dbReference>
<organism evidence="2 3">
    <name type="scientific">Edwardsiella ictaluri</name>
    <dbReference type="NCBI Taxonomy" id="67780"/>
    <lineage>
        <taxon>Bacteria</taxon>
        <taxon>Pseudomonadati</taxon>
        <taxon>Pseudomonadota</taxon>
        <taxon>Gammaproteobacteria</taxon>
        <taxon>Enterobacterales</taxon>
        <taxon>Hafniaceae</taxon>
        <taxon>Edwardsiella</taxon>
    </lineage>
</organism>